<feature type="non-terminal residue" evidence="2">
    <location>
        <position position="1"/>
    </location>
</feature>
<name>A0A699Q5J1_TANCI</name>
<feature type="region of interest" description="Disordered" evidence="1">
    <location>
        <begin position="206"/>
        <end position="238"/>
    </location>
</feature>
<dbReference type="AlphaFoldDB" id="A0A699Q5J1"/>
<feature type="compositionally biased region" description="Acidic residues" evidence="1">
    <location>
        <begin position="17"/>
        <end position="55"/>
    </location>
</feature>
<gene>
    <name evidence="2" type="ORF">Tci_827588</name>
</gene>
<reference evidence="2" key="1">
    <citation type="journal article" date="2019" name="Sci. Rep.">
        <title>Draft genome of Tanacetum cinerariifolium, the natural source of mosquito coil.</title>
        <authorList>
            <person name="Yamashiro T."/>
            <person name="Shiraishi A."/>
            <person name="Satake H."/>
            <person name="Nakayama K."/>
        </authorList>
    </citation>
    <scope>NUCLEOTIDE SEQUENCE</scope>
</reference>
<feature type="region of interest" description="Disordered" evidence="1">
    <location>
        <begin position="1"/>
        <end position="95"/>
    </location>
</feature>
<accession>A0A699Q5J1</accession>
<sequence length="278" mass="31154">APHWIRDNIPNNQNGWIEEDAEEEEEDPEDDPEEDPEEEPEDDDDNMEIDDEAEVIDPYMDDGSNNPPPLNSKDEETPPTSPVIPDADGQPIPPIASFGQNFYFGESSATVNLLTGNSKIVPTSPMCPNLGTAWKRTVRKVMSDLSGLKKLVKGLSDRFYEYERSKVFDAKRVLEKELVNERNGKEFYREFGEYMYRMLQNHQKSEGIFPLPPGSQVREPPAEPSARPVPAPYPDDPYVVNRDAAIADAAIATSGIDDDTAPMDSHPHEPRGSPRDTQ</sequence>
<organism evidence="2">
    <name type="scientific">Tanacetum cinerariifolium</name>
    <name type="common">Dalmatian daisy</name>
    <name type="synonym">Chrysanthemum cinerariifolium</name>
    <dbReference type="NCBI Taxonomy" id="118510"/>
    <lineage>
        <taxon>Eukaryota</taxon>
        <taxon>Viridiplantae</taxon>
        <taxon>Streptophyta</taxon>
        <taxon>Embryophyta</taxon>
        <taxon>Tracheophyta</taxon>
        <taxon>Spermatophyta</taxon>
        <taxon>Magnoliopsida</taxon>
        <taxon>eudicotyledons</taxon>
        <taxon>Gunneridae</taxon>
        <taxon>Pentapetalae</taxon>
        <taxon>asterids</taxon>
        <taxon>campanulids</taxon>
        <taxon>Asterales</taxon>
        <taxon>Asteraceae</taxon>
        <taxon>Asteroideae</taxon>
        <taxon>Anthemideae</taxon>
        <taxon>Anthemidinae</taxon>
        <taxon>Tanacetum</taxon>
    </lineage>
</organism>
<comment type="caution">
    <text evidence="2">The sequence shown here is derived from an EMBL/GenBank/DDBJ whole genome shotgun (WGS) entry which is preliminary data.</text>
</comment>
<feature type="compositionally biased region" description="Basic and acidic residues" evidence="1">
    <location>
        <begin position="265"/>
        <end position="278"/>
    </location>
</feature>
<feature type="region of interest" description="Disordered" evidence="1">
    <location>
        <begin position="251"/>
        <end position="278"/>
    </location>
</feature>
<evidence type="ECO:0000313" key="2">
    <source>
        <dbReference type="EMBL" id="GFC55618.1"/>
    </source>
</evidence>
<proteinExistence type="predicted"/>
<protein>
    <submittedName>
        <fullName evidence="2">Uncharacterized protein</fullName>
    </submittedName>
</protein>
<dbReference type="EMBL" id="BKCJ010965977">
    <property type="protein sequence ID" value="GFC55618.1"/>
    <property type="molecule type" value="Genomic_DNA"/>
</dbReference>
<evidence type="ECO:0000256" key="1">
    <source>
        <dbReference type="SAM" id="MobiDB-lite"/>
    </source>
</evidence>